<reference evidence="14" key="2">
    <citation type="journal article" date="2021" name="Microbiome">
        <title>Successional dynamics and alternative stable states in a saline activated sludge microbial community over 9 years.</title>
        <authorList>
            <person name="Wang Y."/>
            <person name="Ye J."/>
            <person name="Ju F."/>
            <person name="Liu L."/>
            <person name="Boyd J.A."/>
            <person name="Deng Y."/>
            <person name="Parks D.H."/>
            <person name="Jiang X."/>
            <person name="Yin X."/>
            <person name="Woodcroft B.J."/>
            <person name="Tyson G.W."/>
            <person name="Hugenholtz P."/>
            <person name="Polz M.F."/>
            <person name="Zhang T."/>
        </authorList>
    </citation>
    <scope>NUCLEOTIDE SEQUENCE</scope>
    <source>
        <strain evidence="14">HKST-UBA01</strain>
    </source>
</reference>
<keyword evidence="5" id="KW-0597">Phosphoprotein</keyword>
<dbReference type="InterPro" id="IPR050980">
    <property type="entry name" value="2C_sensor_his_kinase"/>
</dbReference>
<sequence>MSRSGQDPRGNGGRARLRLSHRLLLLFLLAGAIPLGIVALVGWIQFRQQARLGSVSSVEHALEASLRSHRRTMDRLQRQLEDLGQTITTTPEFARAVPEGGPPLQALLATALTEPPVDFALYLQRTADGWHPLAQAGLDERPSLPLGLPDPEAGNLGPQRARPLPLRTGTGDLVAVPTYLWQELPGDTVATARGCLILATFLGRGFFDDFDAANDGLIQYRRFLDLTRITRAGNAILAALALVLSLAIGLWLARNISRGVSRPVETLVRAMDDLGSGETATLEVRSRIPEMEILGNAFARMRGRLRDYEEQLREAEQVRGAQTARFVAHEIRNALTPVQAGIAVLARRVAELPADSRPQGERALEGIRAEAARMASLASAFSDYAHLPDPTPAWLDPVPVLEALSREVPPGVHCSIDVEPLPQIWADRDEVERMLRNLVKNAVEAMNGDGSLRISGRTEESGTAIRIEIADSGPGMDPKTLEQAFHPGFTTKPAGSGLGLALVRGTILRMGGRLAVESEVGHGTRVTLRMPAARKV</sequence>
<dbReference type="Gene3D" id="6.10.340.10">
    <property type="match status" value="1"/>
</dbReference>
<dbReference type="Proteomes" id="UP000697710">
    <property type="component" value="Unassembled WGS sequence"/>
</dbReference>
<evidence type="ECO:0000313" key="15">
    <source>
        <dbReference type="Proteomes" id="UP000697710"/>
    </source>
</evidence>
<evidence type="ECO:0000256" key="8">
    <source>
        <dbReference type="ARBA" id="ARBA00022777"/>
    </source>
</evidence>
<feature type="domain" description="Histidine kinase" evidence="12">
    <location>
        <begin position="326"/>
        <end position="534"/>
    </location>
</feature>
<dbReference type="InterPro" id="IPR005467">
    <property type="entry name" value="His_kinase_dom"/>
</dbReference>
<dbReference type="InterPro" id="IPR003661">
    <property type="entry name" value="HisK_dim/P_dom"/>
</dbReference>
<feature type="domain" description="HAMP" evidence="13">
    <location>
        <begin position="258"/>
        <end position="310"/>
    </location>
</feature>
<keyword evidence="11" id="KW-1133">Transmembrane helix</keyword>
<dbReference type="GO" id="GO:0005524">
    <property type="term" value="F:ATP binding"/>
    <property type="evidence" value="ECO:0007669"/>
    <property type="project" value="UniProtKB-KW"/>
</dbReference>
<name>A0A956LZI1_UNCEI</name>
<accession>A0A956LZI1</accession>
<feature type="transmembrane region" description="Helical" evidence="11">
    <location>
        <begin position="23"/>
        <end position="46"/>
    </location>
</feature>
<evidence type="ECO:0000256" key="9">
    <source>
        <dbReference type="ARBA" id="ARBA00022840"/>
    </source>
</evidence>
<dbReference type="GO" id="GO:0000155">
    <property type="term" value="F:phosphorelay sensor kinase activity"/>
    <property type="evidence" value="ECO:0007669"/>
    <property type="project" value="InterPro"/>
</dbReference>
<dbReference type="InterPro" id="IPR036890">
    <property type="entry name" value="HATPase_C_sf"/>
</dbReference>
<dbReference type="Gene3D" id="1.10.287.130">
    <property type="match status" value="1"/>
</dbReference>
<dbReference type="PROSITE" id="PS50109">
    <property type="entry name" value="HIS_KIN"/>
    <property type="match status" value="1"/>
</dbReference>
<keyword evidence="8 14" id="KW-0418">Kinase</keyword>
<keyword evidence="11" id="KW-0812">Transmembrane</keyword>
<comment type="caution">
    <text evidence="14">The sequence shown here is derived from an EMBL/GenBank/DDBJ whole genome shotgun (WGS) entry which is preliminary data.</text>
</comment>
<dbReference type="AlphaFoldDB" id="A0A956LZI1"/>
<evidence type="ECO:0000256" key="11">
    <source>
        <dbReference type="SAM" id="Phobius"/>
    </source>
</evidence>
<feature type="coiled-coil region" evidence="10">
    <location>
        <begin position="59"/>
        <end position="86"/>
    </location>
</feature>
<evidence type="ECO:0000256" key="5">
    <source>
        <dbReference type="ARBA" id="ARBA00022553"/>
    </source>
</evidence>
<dbReference type="PANTHER" id="PTHR44936">
    <property type="entry name" value="SENSOR PROTEIN CREC"/>
    <property type="match status" value="1"/>
</dbReference>
<dbReference type="Pfam" id="PF02518">
    <property type="entry name" value="HATPase_c"/>
    <property type="match status" value="1"/>
</dbReference>
<feature type="coiled-coil region" evidence="10">
    <location>
        <begin position="298"/>
        <end position="325"/>
    </location>
</feature>
<dbReference type="Pfam" id="PF00672">
    <property type="entry name" value="HAMP"/>
    <property type="match status" value="1"/>
</dbReference>
<organism evidence="14 15">
    <name type="scientific">Eiseniibacteriota bacterium</name>
    <dbReference type="NCBI Taxonomy" id="2212470"/>
    <lineage>
        <taxon>Bacteria</taxon>
        <taxon>Candidatus Eiseniibacteriota</taxon>
    </lineage>
</organism>
<evidence type="ECO:0000259" key="12">
    <source>
        <dbReference type="PROSITE" id="PS50109"/>
    </source>
</evidence>
<evidence type="ECO:0000256" key="3">
    <source>
        <dbReference type="ARBA" id="ARBA00012438"/>
    </source>
</evidence>
<proteinExistence type="predicted"/>
<comment type="catalytic activity">
    <reaction evidence="1">
        <text>ATP + protein L-histidine = ADP + protein N-phospho-L-histidine.</text>
        <dbReference type="EC" id="2.7.13.3"/>
    </reaction>
</comment>
<comment type="subcellular location">
    <subcellularLocation>
        <location evidence="2">Cell membrane</location>
        <topology evidence="2">Multi-pass membrane protein</topology>
    </subcellularLocation>
</comment>
<dbReference type="EMBL" id="JAGQHR010000106">
    <property type="protein sequence ID" value="MCA9727085.1"/>
    <property type="molecule type" value="Genomic_DNA"/>
</dbReference>
<dbReference type="SMART" id="SM00304">
    <property type="entry name" value="HAMP"/>
    <property type="match status" value="1"/>
</dbReference>
<dbReference type="CDD" id="cd06225">
    <property type="entry name" value="HAMP"/>
    <property type="match status" value="1"/>
</dbReference>
<dbReference type="PRINTS" id="PR00344">
    <property type="entry name" value="BCTRLSENSOR"/>
</dbReference>
<evidence type="ECO:0000313" key="14">
    <source>
        <dbReference type="EMBL" id="MCA9727085.1"/>
    </source>
</evidence>
<evidence type="ECO:0000256" key="4">
    <source>
        <dbReference type="ARBA" id="ARBA00022475"/>
    </source>
</evidence>
<dbReference type="SUPFAM" id="SSF47384">
    <property type="entry name" value="Homodimeric domain of signal transducing histidine kinase"/>
    <property type="match status" value="1"/>
</dbReference>
<reference evidence="14" key="1">
    <citation type="submission" date="2020-04" db="EMBL/GenBank/DDBJ databases">
        <authorList>
            <person name="Zhang T."/>
        </authorList>
    </citation>
    <scope>NUCLEOTIDE SEQUENCE</scope>
    <source>
        <strain evidence="14">HKST-UBA01</strain>
    </source>
</reference>
<dbReference type="CDD" id="cd00082">
    <property type="entry name" value="HisKA"/>
    <property type="match status" value="1"/>
</dbReference>
<evidence type="ECO:0000256" key="10">
    <source>
        <dbReference type="SAM" id="Coils"/>
    </source>
</evidence>
<dbReference type="EC" id="2.7.13.3" evidence="3"/>
<keyword evidence="7" id="KW-0547">Nucleotide-binding</keyword>
<keyword evidence="10" id="KW-0175">Coiled coil</keyword>
<evidence type="ECO:0000256" key="6">
    <source>
        <dbReference type="ARBA" id="ARBA00022679"/>
    </source>
</evidence>
<evidence type="ECO:0000259" key="13">
    <source>
        <dbReference type="PROSITE" id="PS50885"/>
    </source>
</evidence>
<dbReference type="InterPro" id="IPR004358">
    <property type="entry name" value="Sig_transdc_His_kin-like_C"/>
</dbReference>
<gene>
    <name evidence="14" type="ORF">KC729_05325</name>
</gene>
<dbReference type="SMART" id="SM00387">
    <property type="entry name" value="HATPase_c"/>
    <property type="match status" value="1"/>
</dbReference>
<dbReference type="PANTHER" id="PTHR44936:SF10">
    <property type="entry name" value="SENSOR PROTEIN RSTB"/>
    <property type="match status" value="1"/>
</dbReference>
<keyword evidence="11" id="KW-0472">Membrane</keyword>
<dbReference type="SMART" id="SM00388">
    <property type="entry name" value="HisKA"/>
    <property type="match status" value="1"/>
</dbReference>
<dbReference type="InterPro" id="IPR003594">
    <property type="entry name" value="HATPase_dom"/>
</dbReference>
<dbReference type="GO" id="GO:0005886">
    <property type="term" value="C:plasma membrane"/>
    <property type="evidence" value="ECO:0007669"/>
    <property type="project" value="UniProtKB-SubCell"/>
</dbReference>
<feature type="transmembrane region" description="Helical" evidence="11">
    <location>
        <begin position="232"/>
        <end position="253"/>
    </location>
</feature>
<keyword evidence="6" id="KW-0808">Transferase</keyword>
<evidence type="ECO:0000256" key="1">
    <source>
        <dbReference type="ARBA" id="ARBA00000085"/>
    </source>
</evidence>
<evidence type="ECO:0000256" key="7">
    <source>
        <dbReference type="ARBA" id="ARBA00022741"/>
    </source>
</evidence>
<dbReference type="Gene3D" id="3.30.565.10">
    <property type="entry name" value="Histidine kinase-like ATPase, C-terminal domain"/>
    <property type="match status" value="1"/>
</dbReference>
<dbReference type="SUPFAM" id="SSF55874">
    <property type="entry name" value="ATPase domain of HSP90 chaperone/DNA topoisomerase II/histidine kinase"/>
    <property type="match status" value="1"/>
</dbReference>
<evidence type="ECO:0000256" key="2">
    <source>
        <dbReference type="ARBA" id="ARBA00004651"/>
    </source>
</evidence>
<dbReference type="PROSITE" id="PS50885">
    <property type="entry name" value="HAMP"/>
    <property type="match status" value="1"/>
</dbReference>
<protein>
    <recommendedName>
        <fullName evidence="3">histidine kinase</fullName>
        <ecNumber evidence="3">2.7.13.3</ecNumber>
    </recommendedName>
</protein>
<dbReference type="InterPro" id="IPR036097">
    <property type="entry name" value="HisK_dim/P_sf"/>
</dbReference>
<dbReference type="InterPro" id="IPR003660">
    <property type="entry name" value="HAMP_dom"/>
</dbReference>
<keyword evidence="9" id="KW-0067">ATP-binding</keyword>
<keyword evidence="4" id="KW-1003">Cell membrane</keyword>